<keyword evidence="11" id="KW-0393">Immunoglobulin domain</keyword>
<comment type="subcellular location">
    <subcellularLocation>
        <location evidence="1">Cell membrane</location>
        <topology evidence="1">Single-pass type I membrane protein</topology>
    </subcellularLocation>
</comment>
<feature type="domain" description="Ig-like" evidence="12">
    <location>
        <begin position="33"/>
        <end position="121"/>
    </location>
</feature>
<dbReference type="Pfam" id="PF13927">
    <property type="entry name" value="Ig_3"/>
    <property type="match status" value="2"/>
</dbReference>
<feature type="domain" description="Ig-like" evidence="12">
    <location>
        <begin position="513"/>
        <end position="600"/>
    </location>
</feature>
<keyword evidence="7" id="KW-1133">Transmembrane helix</keyword>
<evidence type="ECO:0000256" key="3">
    <source>
        <dbReference type="ARBA" id="ARBA00022692"/>
    </source>
</evidence>
<keyword evidence="5" id="KW-0677">Repeat</keyword>
<dbReference type="InterPro" id="IPR026965">
    <property type="entry name" value="NFASC_Ig-like"/>
</dbReference>
<evidence type="ECO:0000313" key="14">
    <source>
        <dbReference type="Ensembl" id="ENSSTUP00000040890.1"/>
    </source>
</evidence>
<dbReference type="Gene3D" id="2.60.40.10">
    <property type="entry name" value="Immunoglobulins"/>
    <property type="match status" value="8"/>
</dbReference>
<evidence type="ECO:0000256" key="1">
    <source>
        <dbReference type="ARBA" id="ARBA00004251"/>
    </source>
</evidence>
<dbReference type="FunFam" id="2.60.40.10:FF:000114">
    <property type="entry name" value="Neuronal cell adhesion molecule"/>
    <property type="match status" value="1"/>
</dbReference>
<evidence type="ECO:0000313" key="15">
    <source>
        <dbReference type="Proteomes" id="UP000472277"/>
    </source>
</evidence>
<feature type="domain" description="Ig-like" evidence="12">
    <location>
        <begin position="236"/>
        <end position="324"/>
    </location>
</feature>
<keyword evidence="15" id="KW-1185">Reference proteome</keyword>
<dbReference type="CDD" id="cd00063">
    <property type="entry name" value="FN3"/>
    <property type="match status" value="2"/>
</dbReference>
<keyword evidence="2" id="KW-1003">Cell membrane</keyword>
<dbReference type="FunFam" id="2.60.40.10:FF:000238">
    <property type="entry name" value="Neuronal cell adhesion molecule"/>
    <property type="match status" value="1"/>
</dbReference>
<dbReference type="InterPro" id="IPR013783">
    <property type="entry name" value="Ig-like_fold"/>
</dbReference>
<dbReference type="GO" id="GO:0007411">
    <property type="term" value="P:axon guidance"/>
    <property type="evidence" value="ECO:0007669"/>
    <property type="project" value="TreeGrafter"/>
</dbReference>
<keyword evidence="6" id="KW-0130">Cell adhesion</keyword>
<dbReference type="InterPro" id="IPR003961">
    <property type="entry name" value="FN3_dom"/>
</dbReference>
<dbReference type="GO" id="GO:0098632">
    <property type="term" value="F:cell-cell adhesion mediator activity"/>
    <property type="evidence" value="ECO:0007669"/>
    <property type="project" value="TreeGrafter"/>
</dbReference>
<evidence type="ECO:0000256" key="10">
    <source>
        <dbReference type="ARBA" id="ARBA00023180"/>
    </source>
</evidence>
<dbReference type="FunFam" id="2.60.40.10:FF:000347">
    <property type="entry name" value="Neuronal cell adhesion molecule"/>
    <property type="match status" value="1"/>
</dbReference>
<dbReference type="GO" id="GO:0030424">
    <property type="term" value="C:axon"/>
    <property type="evidence" value="ECO:0007669"/>
    <property type="project" value="TreeGrafter"/>
</dbReference>
<gene>
    <name evidence="14" type="primary">LOC115150308</name>
</gene>
<feature type="domain" description="Fibronectin type-III" evidence="13">
    <location>
        <begin position="712"/>
        <end position="809"/>
    </location>
</feature>
<dbReference type="PANTHER" id="PTHR44170">
    <property type="entry name" value="PROTEIN SIDEKICK"/>
    <property type="match status" value="1"/>
</dbReference>
<dbReference type="Proteomes" id="UP000472277">
    <property type="component" value="Chromosome 16"/>
</dbReference>
<dbReference type="InterPro" id="IPR036179">
    <property type="entry name" value="Ig-like_dom_sf"/>
</dbReference>
<evidence type="ECO:0000256" key="2">
    <source>
        <dbReference type="ARBA" id="ARBA00022475"/>
    </source>
</evidence>
<dbReference type="FunFam" id="2.60.40.10:FF:000038">
    <property type="entry name" value="Neuronal cell adhesion molecule"/>
    <property type="match status" value="1"/>
</dbReference>
<evidence type="ECO:0000256" key="6">
    <source>
        <dbReference type="ARBA" id="ARBA00022889"/>
    </source>
</evidence>
<evidence type="ECO:0000256" key="9">
    <source>
        <dbReference type="ARBA" id="ARBA00023157"/>
    </source>
</evidence>
<dbReference type="PROSITE" id="PS50853">
    <property type="entry name" value="FN3"/>
    <property type="match status" value="2"/>
</dbReference>
<feature type="domain" description="Fibronectin type-III" evidence="13">
    <location>
        <begin position="622"/>
        <end position="707"/>
    </location>
</feature>
<dbReference type="CDD" id="cd05875">
    <property type="entry name" value="IgI_hNeurofascin_like"/>
    <property type="match status" value="1"/>
</dbReference>
<dbReference type="SMART" id="SM00060">
    <property type="entry name" value="FN3"/>
    <property type="match status" value="2"/>
</dbReference>
<evidence type="ECO:0000256" key="11">
    <source>
        <dbReference type="ARBA" id="ARBA00023319"/>
    </source>
</evidence>
<dbReference type="InterPro" id="IPR036116">
    <property type="entry name" value="FN3_sf"/>
</dbReference>
<keyword evidence="8" id="KW-0472">Membrane</keyword>
<dbReference type="Pfam" id="PF00041">
    <property type="entry name" value="fn3"/>
    <property type="match status" value="2"/>
</dbReference>
<evidence type="ECO:0000256" key="5">
    <source>
        <dbReference type="ARBA" id="ARBA00022737"/>
    </source>
</evidence>
<dbReference type="InterPro" id="IPR013098">
    <property type="entry name" value="Ig_I-set"/>
</dbReference>
<proteinExistence type="predicted"/>
<reference evidence="14" key="2">
    <citation type="submission" date="2025-09" db="UniProtKB">
        <authorList>
            <consortium name="Ensembl"/>
        </authorList>
    </citation>
    <scope>IDENTIFICATION</scope>
</reference>
<evidence type="ECO:0000256" key="4">
    <source>
        <dbReference type="ARBA" id="ARBA00022729"/>
    </source>
</evidence>
<dbReference type="SMART" id="SM00408">
    <property type="entry name" value="IGc2"/>
    <property type="match status" value="5"/>
</dbReference>
<dbReference type="PANTHER" id="PTHR44170:SF12">
    <property type="entry name" value="NEUROFASCIN"/>
    <property type="match status" value="1"/>
</dbReference>
<dbReference type="InterPro" id="IPR007110">
    <property type="entry name" value="Ig-like_dom"/>
</dbReference>
<dbReference type="SMART" id="SM00409">
    <property type="entry name" value="IG"/>
    <property type="match status" value="6"/>
</dbReference>
<feature type="domain" description="Ig-like" evidence="12">
    <location>
        <begin position="135"/>
        <end position="222"/>
    </location>
</feature>
<reference evidence="14" key="1">
    <citation type="submission" date="2025-08" db="UniProtKB">
        <authorList>
            <consortium name="Ensembl"/>
        </authorList>
    </citation>
    <scope>IDENTIFICATION</scope>
</reference>
<sequence length="815" mass="90274">MLAIYHTSSDIIAESPFLSLSVCILFLLLKQPPTIMKQSLKDYIVDPRDNIIIECEAKGNPVPTFSWRRNGKFFNVGKDPRVTMRKRSGTLEISFRSGGRPEDYEGEYQCFASNDFGTALTNKILLRVSKSPLWPKEVLEPVVVAEGSSLVLACNPPPGLPPPHTFWMNSAMMSITQDRRVSMGLNGDLYFSNVLAKDSHTDYSCNARFLFTHTIQQKNPYTLKVQTSRKVAETPPNFLSPTGTDSSRMMVLRGQKLQLECIAAGVPTPSIKWFKKGGDLNQKVKLDNFNKTLRIDSVSKEDAGEYMCMANNQIASIRHSIFVQVKAAPYWLDKPFNLVLAPDENSRLVCQANGNPKPLIQWLVNGEPMESSLPNPSRSVVGDTIIFHSVQIGSSAVYQCNASNHHGYLLANAFVSILDMAPRMLGAKNQLIKVIENNRTFLDCPFFGSPLPGLRWFKNGQGSGLDGGQYRVYINGSLEIKRARVEDQGTYTCVARNILGKEENQVRLEVKEPTRIVRAPEHQSAIRGTMARFDCRVKSDLTLPITVTWLKDDKPLSLGWRLKKDEDSLSIPDVHEQDEGTYTCTVKSEIDQDTASARLTVLGIHTPDLAFSNCLSSGPPGPPGGLVVKNVAATSVELRWSRGYDNHSPIGKYVIMGHSPLSPGNAESIRVVGLLPWMDYEFQVIASNILGSGEPSMSSHTIRTQQAAPTVAPSGLGGGGGDRNELIITWTPMAREYQNGDGFGYILAFRKQNSPTWVVERVSNVESSRYVYSNQSLSPYCLFEVKIKAYNRKGEGPFSQIAVVHSAEEGEQPKL</sequence>
<keyword evidence="10" id="KW-0325">Glycoprotein</keyword>
<keyword evidence="4" id="KW-0732">Signal</keyword>
<dbReference type="AlphaFoldDB" id="A0A673Z2T6"/>
<dbReference type="PROSITE" id="PS50835">
    <property type="entry name" value="IG_LIKE"/>
    <property type="match status" value="6"/>
</dbReference>
<evidence type="ECO:0000256" key="7">
    <source>
        <dbReference type="ARBA" id="ARBA00022989"/>
    </source>
</evidence>
<keyword evidence="3" id="KW-0812">Transmembrane</keyword>
<dbReference type="GeneTree" id="ENSGT00940000164703"/>
<dbReference type="SUPFAM" id="SSF49265">
    <property type="entry name" value="Fibronectin type III"/>
    <property type="match status" value="1"/>
</dbReference>
<protein>
    <submittedName>
        <fullName evidence="14">Contactin 2</fullName>
    </submittedName>
</protein>
<dbReference type="FunFam" id="2.60.40.10:FF:000005">
    <property type="entry name" value="Neuronal cell adhesion molecule"/>
    <property type="match status" value="1"/>
</dbReference>
<evidence type="ECO:0000259" key="13">
    <source>
        <dbReference type="PROSITE" id="PS50853"/>
    </source>
</evidence>
<dbReference type="GO" id="GO:0005886">
    <property type="term" value="C:plasma membrane"/>
    <property type="evidence" value="ECO:0007669"/>
    <property type="project" value="UniProtKB-SubCell"/>
</dbReference>
<dbReference type="InterPro" id="IPR003598">
    <property type="entry name" value="Ig_sub2"/>
</dbReference>
<dbReference type="FunFam" id="2.60.40.10:FF:000078">
    <property type="entry name" value="Neuronal cell adhesion molecule"/>
    <property type="match status" value="1"/>
</dbReference>
<dbReference type="SUPFAM" id="SSF48726">
    <property type="entry name" value="Immunoglobulin"/>
    <property type="match status" value="6"/>
</dbReference>
<dbReference type="GO" id="GO:0007420">
    <property type="term" value="P:brain development"/>
    <property type="evidence" value="ECO:0007669"/>
    <property type="project" value="TreeGrafter"/>
</dbReference>
<organism evidence="14 15">
    <name type="scientific">Salmo trutta</name>
    <name type="common">Brown trout</name>
    <dbReference type="NCBI Taxonomy" id="8032"/>
    <lineage>
        <taxon>Eukaryota</taxon>
        <taxon>Metazoa</taxon>
        <taxon>Chordata</taxon>
        <taxon>Craniata</taxon>
        <taxon>Vertebrata</taxon>
        <taxon>Euteleostomi</taxon>
        <taxon>Actinopterygii</taxon>
        <taxon>Neopterygii</taxon>
        <taxon>Teleostei</taxon>
        <taxon>Protacanthopterygii</taxon>
        <taxon>Salmoniformes</taxon>
        <taxon>Salmonidae</taxon>
        <taxon>Salmoninae</taxon>
        <taxon>Salmo</taxon>
    </lineage>
</organism>
<feature type="domain" description="Ig-like" evidence="12">
    <location>
        <begin position="422"/>
        <end position="509"/>
    </location>
</feature>
<accession>A0A673Z2T6</accession>
<evidence type="ECO:0000259" key="12">
    <source>
        <dbReference type="PROSITE" id="PS50835"/>
    </source>
</evidence>
<dbReference type="InterPro" id="IPR003599">
    <property type="entry name" value="Ig_sub"/>
</dbReference>
<keyword evidence="9" id="KW-1015">Disulfide bond</keyword>
<dbReference type="Pfam" id="PF07679">
    <property type="entry name" value="I-set"/>
    <property type="match status" value="3"/>
</dbReference>
<feature type="domain" description="Ig-like" evidence="12">
    <location>
        <begin position="329"/>
        <end position="416"/>
    </location>
</feature>
<dbReference type="FunFam" id="2.60.40.10:FF:000035">
    <property type="entry name" value="Contactin 1"/>
    <property type="match status" value="1"/>
</dbReference>
<dbReference type="Ensembl" id="ENSSTUT00000042722.1">
    <property type="protein sequence ID" value="ENSSTUP00000040890.1"/>
    <property type="gene ID" value="ENSSTUG00000016808.1"/>
</dbReference>
<name>A0A673Z2T6_SALTR</name>
<evidence type="ECO:0000256" key="8">
    <source>
        <dbReference type="ARBA" id="ARBA00023136"/>
    </source>
</evidence>